<dbReference type="InterPro" id="IPR050965">
    <property type="entry name" value="UPF0336/Enoyl-CoA_hydratase"/>
</dbReference>
<name>A0A7C4RUT9_9BACT</name>
<dbReference type="SUPFAM" id="SSF54637">
    <property type="entry name" value="Thioesterase/thiol ester dehydrase-isomerase"/>
    <property type="match status" value="1"/>
</dbReference>
<proteinExistence type="predicted"/>
<dbReference type="AlphaFoldDB" id="A0A7C4RUT9"/>
<dbReference type="CDD" id="cd03449">
    <property type="entry name" value="R_hydratase"/>
    <property type="match status" value="1"/>
</dbReference>
<dbReference type="InterPro" id="IPR002539">
    <property type="entry name" value="MaoC-like_dom"/>
</dbReference>
<accession>A0A7C4RUT9</accession>
<dbReference type="Gene3D" id="3.10.129.10">
    <property type="entry name" value="Hotdog Thioesterase"/>
    <property type="match status" value="1"/>
</dbReference>
<reference evidence="2" key="1">
    <citation type="journal article" date="2020" name="mSystems">
        <title>Genome- and Community-Level Interaction Insights into Carbon Utilization and Element Cycling Functions of Hydrothermarchaeota in Hydrothermal Sediment.</title>
        <authorList>
            <person name="Zhou Z."/>
            <person name="Liu Y."/>
            <person name="Xu W."/>
            <person name="Pan J."/>
            <person name="Luo Z.H."/>
            <person name="Li M."/>
        </authorList>
    </citation>
    <scope>NUCLEOTIDE SEQUENCE [LARGE SCALE GENOMIC DNA]</scope>
    <source>
        <strain evidence="2">SpSt-477</strain>
    </source>
</reference>
<protein>
    <submittedName>
        <fullName evidence="2">MaoC family dehydratase</fullName>
    </submittedName>
</protein>
<dbReference type="GO" id="GO:0006633">
    <property type="term" value="P:fatty acid biosynthetic process"/>
    <property type="evidence" value="ECO:0007669"/>
    <property type="project" value="TreeGrafter"/>
</dbReference>
<feature type="domain" description="MaoC-like" evidence="1">
    <location>
        <begin position="18"/>
        <end position="109"/>
    </location>
</feature>
<gene>
    <name evidence="2" type="ORF">ENS29_17220</name>
</gene>
<dbReference type="GO" id="GO:0019171">
    <property type="term" value="F:(3R)-hydroxyacyl-[acyl-carrier-protein] dehydratase activity"/>
    <property type="evidence" value="ECO:0007669"/>
    <property type="project" value="TreeGrafter"/>
</dbReference>
<organism evidence="2">
    <name type="scientific">Desulfatirhabdium butyrativorans</name>
    <dbReference type="NCBI Taxonomy" id="340467"/>
    <lineage>
        <taxon>Bacteria</taxon>
        <taxon>Pseudomonadati</taxon>
        <taxon>Thermodesulfobacteriota</taxon>
        <taxon>Desulfobacteria</taxon>
        <taxon>Desulfobacterales</taxon>
        <taxon>Desulfatirhabdiaceae</taxon>
        <taxon>Desulfatirhabdium</taxon>
    </lineage>
</organism>
<dbReference type="InterPro" id="IPR029069">
    <property type="entry name" value="HotDog_dom_sf"/>
</dbReference>
<dbReference type="PANTHER" id="PTHR43437">
    <property type="entry name" value="HYDROXYACYL-THIOESTER DEHYDRATASE TYPE 2, MITOCHONDRIAL-RELATED"/>
    <property type="match status" value="1"/>
</dbReference>
<evidence type="ECO:0000313" key="2">
    <source>
        <dbReference type="EMBL" id="HGU34563.1"/>
    </source>
</evidence>
<dbReference type="Pfam" id="PF01575">
    <property type="entry name" value="MaoC_dehydratas"/>
    <property type="match status" value="1"/>
</dbReference>
<dbReference type="EMBL" id="DSUH01000391">
    <property type="protein sequence ID" value="HGU34563.1"/>
    <property type="molecule type" value="Genomic_DNA"/>
</dbReference>
<evidence type="ECO:0000259" key="1">
    <source>
        <dbReference type="Pfam" id="PF01575"/>
    </source>
</evidence>
<sequence>MSWIRRKAADGIRVGDQFQITRTFTENDVLQFAAITRDYNPIHFDDRFVAAKGIERRICHGLLVGGMVTEIGGQIGWLASGIDFRFKKPVYIGDTITCTLTIHTVGEHDRAQADAVFTNARGEVVLTAHIRGRLPNDTDRNVLRQMMAEGDPTNPLSEKGSGGI</sequence>
<comment type="caution">
    <text evidence="2">The sequence shown here is derived from an EMBL/GenBank/DDBJ whole genome shotgun (WGS) entry which is preliminary data.</text>
</comment>
<dbReference type="PANTHER" id="PTHR43437:SF3">
    <property type="entry name" value="HYDROXYACYL-THIOESTER DEHYDRATASE TYPE 2, MITOCHONDRIAL"/>
    <property type="match status" value="1"/>
</dbReference>